<dbReference type="GO" id="GO:0015074">
    <property type="term" value="P:DNA integration"/>
    <property type="evidence" value="ECO:0007669"/>
    <property type="project" value="InterPro"/>
</dbReference>
<evidence type="ECO:0000256" key="1">
    <source>
        <dbReference type="ARBA" id="ARBA00002286"/>
    </source>
</evidence>
<dbReference type="EMBL" id="FNSN01000003">
    <property type="protein sequence ID" value="SEB92051.1"/>
    <property type="molecule type" value="Genomic_DNA"/>
</dbReference>
<dbReference type="Pfam" id="PF13333">
    <property type="entry name" value="rve_2"/>
    <property type="match status" value="1"/>
</dbReference>
<comment type="function">
    <text evidence="1">Involved in the transposition of the insertion sequence.</text>
</comment>
<sequence length="312" mass="34927">MKALAVSSLKAEHPLPALLEAAGLARSTYFYHQARMSRPDPQAQLKDAAREAFAQARGRYGHRRIHTMLARQGWVVAKKTVLALMRKLRLVCKVRRRRLYNSYKGRMGKVAPNVLKRDFNASAPGQKLVTDVTEFHLPDGRLYLSPVIDLFDRPVVAFTMGPSPTLDLANGSLRAALKTLPRDQSPIVHSDQGTNYQHRSWGKLLVKAGATQSMSRKGNCLDNAVAENFFGPLKSEMFHGEKFTIRDELAGEIREYINWYNHERISTTLKGLSPAQYRAQALQGSCEGFLCDGFASFVITAGKLPGSWWRVV</sequence>
<dbReference type="STRING" id="156980.SAMN04489745_1600"/>
<dbReference type="Pfam" id="PF13276">
    <property type="entry name" value="HTH_21"/>
    <property type="match status" value="1"/>
</dbReference>
<dbReference type="GO" id="GO:0003676">
    <property type="term" value="F:nucleic acid binding"/>
    <property type="evidence" value="ECO:0007669"/>
    <property type="project" value="InterPro"/>
</dbReference>
<dbReference type="InterPro" id="IPR012337">
    <property type="entry name" value="RNaseH-like_sf"/>
</dbReference>
<dbReference type="InterPro" id="IPR025948">
    <property type="entry name" value="HTH-like_dom"/>
</dbReference>
<dbReference type="InterPro" id="IPR001584">
    <property type="entry name" value="Integrase_cat-core"/>
</dbReference>
<dbReference type="Proteomes" id="UP000182652">
    <property type="component" value="Unassembled WGS sequence"/>
</dbReference>
<dbReference type="PROSITE" id="PS50994">
    <property type="entry name" value="INTEGRASE"/>
    <property type="match status" value="1"/>
</dbReference>
<organism evidence="3 4">
    <name type="scientific">Arthrobacter woluwensis</name>
    <dbReference type="NCBI Taxonomy" id="156980"/>
    <lineage>
        <taxon>Bacteria</taxon>
        <taxon>Bacillati</taxon>
        <taxon>Actinomycetota</taxon>
        <taxon>Actinomycetes</taxon>
        <taxon>Micrococcales</taxon>
        <taxon>Micrococcaceae</taxon>
        <taxon>Arthrobacter</taxon>
    </lineage>
</organism>
<dbReference type="Gene3D" id="3.30.420.10">
    <property type="entry name" value="Ribonuclease H-like superfamily/Ribonuclease H"/>
    <property type="match status" value="1"/>
</dbReference>
<keyword evidence="4" id="KW-1185">Reference proteome</keyword>
<feature type="domain" description="Integrase catalytic" evidence="2">
    <location>
        <begin position="120"/>
        <end position="282"/>
    </location>
</feature>
<protein>
    <submittedName>
        <fullName evidence="3">Putative transposase</fullName>
    </submittedName>
</protein>
<dbReference type="PANTHER" id="PTHR46889:SF4">
    <property type="entry name" value="TRANSPOSASE INSO FOR INSERTION SEQUENCE ELEMENT IS911B-RELATED"/>
    <property type="match status" value="1"/>
</dbReference>
<dbReference type="PANTHER" id="PTHR46889">
    <property type="entry name" value="TRANSPOSASE INSF FOR INSERTION SEQUENCE IS3B-RELATED"/>
    <property type="match status" value="1"/>
</dbReference>
<evidence type="ECO:0000259" key="2">
    <source>
        <dbReference type="PROSITE" id="PS50994"/>
    </source>
</evidence>
<dbReference type="RefSeq" id="WP_074784158.1">
    <property type="nucleotide sequence ID" value="NZ_FNSN01000003.1"/>
</dbReference>
<dbReference type="NCBIfam" id="NF033516">
    <property type="entry name" value="transpos_IS3"/>
    <property type="match status" value="1"/>
</dbReference>
<gene>
    <name evidence="3" type="ORF">SAMN04489745_1600</name>
</gene>
<evidence type="ECO:0000313" key="4">
    <source>
        <dbReference type="Proteomes" id="UP000182652"/>
    </source>
</evidence>
<dbReference type="AlphaFoldDB" id="A0A1H4N9S9"/>
<dbReference type="Pfam" id="PF00665">
    <property type="entry name" value="rve"/>
    <property type="match status" value="1"/>
</dbReference>
<dbReference type="InterPro" id="IPR048020">
    <property type="entry name" value="Transpos_IS3"/>
</dbReference>
<name>A0A1H4N9S9_9MICC</name>
<dbReference type="InterPro" id="IPR050900">
    <property type="entry name" value="Transposase_IS3/IS150/IS904"/>
</dbReference>
<proteinExistence type="predicted"/>
<reference evidence="3 4" key="1">
    <citation type="submission" date="2016-10" db="EMBL/GenBank/DDBJ databases">
        <authorList>
            <person name="de Groot N.N."/>
        </authorList>
    </citation>
    <scope>NUCLEOTIDE SEQUENCE [LARGE SCALE GENOMIC DNA]</scope>
    <source>
        <strain evidence="3 4">DSM 10495</strain>
    </source>
</reference>
<dbReference type="SUPFAM" id="SSF53098">
    <property type="entry name" value="Ribonuclease H-like"/>
    <property type="match status" value="1"/>
</dbReference>
<accession>A0A1H4N9S9</accession>
<evidence type="ECO:0000313" key="3">
    <source>
        <dbReference type="EMBL" id="SEB92051.1"/>
    </source>
</evidence>
<dbReference type="InterPro" id="IPR036397">
    <property type="entry name" value="RNaseH_sf"/>
</dbReference>